<keyword evidence="3" id="KW-1185">Reference proteome</keyword>
<sequence length="49" mass="5304">MSRVAYCFLLAGSLLVAASCTRQAYTTNTLDAPALTVHRTVAIMPFEVE</sequence>
<organism evidence="2 3">
    <name type="scientific">Hymenobacter duratus</name>
    <dbReference type="NCBI Taxonomy" id="2771356"/>
    <lineage>
        <taxon>Bacteria</taxon>
        <taxon>Pseudomonadati</taxon>
        <taxon>Bacteroidota</taxon>
        <taxon>Cytophagia</taxon>
        <taxon>Cytophagales</taxon>
        <taxon>Hymenobacteraceae</taxon>
        <taxon>Hymenobacter</taxon>
    </lineage>
</organism>
<comment type="caution">
    <text evidence="2">The sequence shown here is derived from an EMBL/GenBank/DDBJ whole genome shotgun (WGS) entry which is preliminary data.</text>
</comment>
<feature type="chain" id="PRO_5045597047" evidence="1">
    <location>
        <begin position="25"/>
        <end position="49"/>
    </location>
</feature>
<evidence type="ECO:0000256" key="1">
    <source>
        <dbReference type="SAM" id="SignalP"/>
    </source>
</evidence>
<dbReference type="PROSITE" id="PS51257">
    <property type="entry name" value="PROKAR_LIPOPROTEIN"/>
    <property type="match status" value="1"/>
</dbReference>
<protein>
    <submittedName>
        <fullName evidence="2">Uncharacterized protein</fullName>
    </submittedName>
</protein>
<accession>A0ABR8JBU8</accession>
<dbReference type="RefSeq" id="WP_190783316.1">
    <property type="nucleotide sequence ID" value="NZ_JACWZZ010000001.1"/>
</dbReference>
<dbReference type="Proteomes" id="UP000642468">
    <property type="component" value="Unassembled WGS sequence"/>
</dbReference>
<dbReference type="EMBL" id="JACWZZ010000001">
    <property type="protein sequence ID" value="MBD2714210.1"/>
    <property type="molecule type" value="Genomic_DNA"/>
</dbReference>
<name>A0ABR8JBU8_9BACT</name>
<evidence type="ECO:0000313" key="2">
    <source>
        <dbReference type="EMBL" id="MBD2714210.1"/>
    </source>
</evidence>
<evidence type="ECO:0000313" key="3">
    <source>
        <dbReference type="Proteomes" id="UP000642468"/>
    </source>
</evidence>
<reference evidence="2 3" key="1">
    <citation type="submission" date="2020-09" db="EMBL/GenBank/DDBJ databases">
        <authorList>
            <person name="Kim M.K."/>
        </authorList>
    </citation>
    <scope>NUCLEOTIDE SEQUENCE [LARGE SCALE GENOMIC DNA]</scope>
    <source>
        <strain evidence="2 3">BT646</strain>
    </source>
</reference>
<feature type="signal peptide" evidence="1">
    <location>
        <begin position="1"/>
        <end position="24"/>
    </location>
</feature>
<keyword evidence="1" id="KW-0732">Signal</keyword>
<gene>
    <name evidence="2" type="ORF">IC231_04085</name>
</gene>
<proteinExistence type="predicted"/>